<evidence type="ECO:0000313" key="3">
    <source>
        <dbReference type="Proteomes" id="UP000829560"/>
    </source>
</evidence>
<organism evidence="2 3">
    <name type="scientific">Psychrobacter raelei</name>
    <dbReference type="NCBI Taxonomy" id="2565531"/>
    <lineage>
        <taxon>Bacteria</taxon>
        <taxon>Pseudomonadati</taxon>
        <taxon>Pseudomonadota</taxon>
        <taxon>Gammaproteobacteria</taxon>
        <taxon>Moraxellales</taxon>
        <taxon>Moraxellaceae</taxon>
        <taxon>Psychrobacter</taxon>
    </lineage>
</organism>
<evidence type="ECO:0000313" key="2">
    <source>
        <dbReference type="EMBL" id="WXX24495.1"/>
    </source>
</evidence>
<feature type="chain" id="PRO_5043447718" description="Common pilus major fimbrillin subunit EcpA" evidence="1">
    <location>
        <begin position="23"/>
        <end position="219"/>
    </location>
</feature>
<dbReference type="Proteomes" id="UP000829560">
    <property type="component" value="Chromosome"/>
</dbReference>
<keyword evidence="1" id="KW-0732">Signal</keyword>
<feature type="signal peptide" evidence="1">
    <location>
        <begin position="1"/>
        <end position="22"/>
    </location>
</feature>
<name>A0AAU6PVL0_9GAMM</name>
<evidence type="ECO:0008006" key="4">
    <source>
        <dbReference type="Google" id="ProtNLM"/>
    </source>
</evidence>
<dbReference type="KEGG" id="prae:MN210_17810"/>
<evidence type="ECO:0000256" key="1">
    <source>
        <dbReference type="SAM" id="SignalP"/>
    </source>
</evidence>
<dbReference type="EMBL" id="CP093310">
    <property type="protein sequence ID" value="WXX24495.1"/>
    <property type="molecule type" value="Genomic_DNA"/>
</dbReference>
<accession>A0AAU6PVL0</accession>
<proteinExistence type="predicted"/>
<protein>
    <recommendedName>
        <fullName evidence="4">Common pilus major fimbrillin subunit EcpA</fullName>
    </recommendedName>
</protein>
<keyword evidence="3" id="KW-1185">Reference proteome</keyword>
<dbReference type="AlphaFoldDB" id="A0AAU6PVL0"/>
<reference evidence="2" key="1">
    <citation type="submission" date="2024-03" db="EMBL/GenBank/DDBJ databases">
        <title>Psychrobacter raelis sp. nov. isolated from a dog with peritonitis.</title>
        <authorList>
            <person name="Schiavone A."/>
            <person name="Manzulli V."/>
            <person name="Camarda A."/>
            <person name="Cafiero M.A."/>
            <person name="Vasco I."/>
            <person name="Marino L."/>
            <person name="Pennuzzi G."/>
            <person name="Serrecchia L."/>
            <person name="Galante D."/>
            <person name="Pugliese N."/>
        </authorList>
    </citation>
    <scope>NUCLEOTIDE SEQUENCE</scope>
    <source>
        <strain evidence="2">PraFG1</strain>
    </source>
</reference>
<gene>
    <name evidence="2" type="ORF">MN210_17810</name>
</gene>
<sequence length="219" mass="23026">MKLFSKIALATATLSIASFASAASISGSTDFRVTLPEILVLYHWDDAHLTLSDVATTPDNDSDPREISDATTRDLSATLQETNLTFQGNDVNTASPITNFDSGLVKVTLKNSWAVRSLSTAPVTLTLTNPNATLKNATNNAATITTQDAVLASSGNGVTGTDSASMTIPSGWAPVMGDIKFNLDLTNADFAGEYNTRGKAADTDEKTDTFLLTLTGNAQ</sequence>
<dbReference type="RefSeq" id="WP_338412523.1">
    <property type="nucleotide sequence ID" value="NZ_CP093310.2"/>
</dbReference>